<dbReference type="CDD" id="cd00093">
    <property type="entry name" value="HTH_XRE"/>
    <property type="match status" value="1"/>
</dbReference>
<dbReference type="EMBL" id="JAADZU010000037">
    <property type="protein sequence ID" value="NDK90422.1"/>
    <property type="molecule type" value="Genomic_DNA"/>
</dbReference>
<protein>
    <submittedName>
        <fullName evidence="3">Helix-turn-helix transcriptional regulator</fullName>
    </submittedName>
</protein>
<dbReference type="InterPro" id="IPR050807">
    <property type="entry name" value="TransReg_Diox_bact_type"/>
</dbReference>
<dbReference type="PANTHER" id="PTHR46797:SF1">
    <property type="entry name" value="METHYLPHOSPHONATE SYNTHASE"/>
    <property type="match status" value="1"/>
</dbReference>
<accession>A0A7K3LQ80</accession>
<dbReference type="InterPro" id="IPR001387">
    <property type="entry name" value="Cro/C1-type_HTH"/>
</dbReference>
<reference evidence="3 4" key="1">
    <citation type="submission" date="2020-01" db="EMBL/GenBank/DDBJ databases">
        <title>Investigation of new actinobacteria for the biodesulphurisation of diesel fuel.</title>
        <authorList>
            <person name="Athi Narayanan S.M."/>
        </authorList>
    </citation>
    <scope>NUCLEOTIDE SEQUENCE [LARGE SCALE GENOMIC DNA]</scope>
    <source>
        <strain evidence="3 4">213E</strain>
    </source>
</reference>
<proteinExistence type="predicted"/>
<dbReference type="AlphaFoldDB" id="A0A7K3LQ80"/>
<dbReference type="RefSeq" id="WP_059036418.1">
    <property type="nucleotide sequence ID" value="NZ_JAADZU010000037.1"/>
</dbReference>
<evidence type="ECO:0000256" key="1">
    <source>
        <dbReference type="ARBA" id="ARBA00023125"/>
    </source>
</evidence>
<dbReference type="Gene3D" id="1.10.260.40">
    <property type="entry name" value="lambda repressor-like DNA-binding domains"/>
    <property type="match status" value="1"/>
</dbReference>
<sequence length="99" mass="10495">MPVSDSRLTPQQLRGREVRRKALAAVLIYSRKAAGLTQAQLAERAGLARSTIISLEQGKAAISSDALWEIAKAVERPLSEIIAAVEADDAAAATLQPDS</sequence>
<evidence type="ECO:0000313" key="4">
    <source>
        <dbReference type="Proteomes" id="UP000466307"/>
    </source>
</evidence>
<name>A0A7K3LQ80_9ACTN</name>
<dbReference type="PANTHER" id="PTHR46797">
    <property type="entry name" value="HTH-TYPE TRANSCRIPTIONAL REGULATOR"/>
    <property type="match status" value="1"/>
</dbReference>
<dbReference type="SUPFAM" id="SSF47413">
    <property type="entry name" value="lambda repressor-like DNA-binding domains"/>
    <property type="match status" value="1"/>
</dbReference>
<gene>
    <name evidence="3" type="ORF">GYA93_12655</name>
</gene>
<dbReference type="PROSITE" id="PS50943">
    <property type="entry name" value="HTH_CROC1"/>
    <property type="match status" value="1"/>
</dbReference>
<dbReference type="SMART" id="SM00530">
    <property type="entry name" value="HTH_XRE"/>
    <property type="match status" value="1"/>
</dbReference>
<evidence type="ECO:0000259" key="2">
    <source>
        <dbReference type="PROSITE" id="PS50943"/>
    </source>
</evidence>
<evidence type="ECO:0000313" key="3">
    <source>
        <dbReference type="EMBL" id="NDK90422.1"/>
    </source>
</evidence>
<organism evidence="3 4">
    <name type="scientific">Gordonia desulfuricans</name>
    <dbReference type="NCBI Taxonomy" id="89051"/>
    <lineage>
        <taxon>Bacteria</taxon>
        <taxon>Bacillati</taxon>
        <taxon>Actinomycetota</taxon>
        <taxon>Actinomycetes</taxon>
        <taxon>Mycobacteriales</taxon>
        <taxon>Gordoniaceae</taxon>
        <taxon>Gordonia</taxon>
    </lineage>
</organism>
<dbReference type="Proteomes" id="UP000466307">
    <property type="component" value="Unassembled WGS sequence"/>
</dbReference>
<dbReference type="GO" id="GO:0003677">
    <property type="term" value="F:DNA binding"/>
    <property type="evidence" value="ECO:0007669"/>
    <property type="project" value="UniProtKB-KW"/>
</dbReference>
<dbReference type="InterPro" id="IPR010982">
    <property type="entry name" value="Lambda_DNA-bd_dom_sf"/>
</dbReference>
<feature type="domain" description="HTH cro/C1-type" evidence="2">
    <location>
        <begin position="27"/>
        <end position="81"/>
    </location>
</feature>
<keyword evidence="4" id="KW-1185">Reference proteome</keyword>
<keyword evidence="1" id="KW-0238">DNA-binding</keyword>
<comment type="caution">
    <text evidence="3">The sequence shown here is derived from an EMBL/GenBank/DDBJ whole genome shotgun (WGS) entry which is preliminary data.</text>
</comment>
<dbReference type="GO" id="GO:0005829">
    <property type="term" value="C:cytosol"/>
    <property type="evidence" value="ECO:0007669"/>
    <property type="project" value="TreeGrafter"/>
</dbReference>
<dbReference type="Pfam" id="PF01381">
    <property type="entry name" value="HTH_3"/>
    <property type="match status" value="1"/>
</dbReference>
<dbReference type="GO" id="GO:0003700">
    <property type="term" value="F:DNA-binding transcription factor activity"/>
    <property type="evidence" value="ECO:0007669"/>
    <property type="project" value="TreeGrafter"/>
</dbReference>